<dbReference type="Proteomes" id="UP001431209">
    <property type="component" value="Unassembled WGS sequence"/>
</dbReference>
<gene>
    <name evidence="3" type="ORF">AKO1_009148</name>
</gene>
<feature type="transmembrane region" description="Helical" evidence="2">
    <location>
        <begin position="113"/>
        <end position="131"/>
    </location>
</feature>
<reference evidence="3 4" key="1">
    <citation type="submission" date="2024-03" db="EMBL/GenBank/DDBJ databases">
        <title>The Acrasis kona genome and developmental transcriptomes reveal deep origins of eukaryotic multicellular pathways.</title>
        <authorList>
            <person name="Sheikh S."/>
            <person name="Fu C.-J."/>
            <person name="Brown M.W."/>
            <person name="Baldauf S.L."/>
        </authorList>
    </citation>
    <scope>NUCLEOTIDE SEQUENCE [LARGE SCALE GENOMIC DNA]</scope>
    <source>
        <strain evidence="3 4">ATCC MYA-3509</strain>
    </source>
</reference>
<evidence type="ECO:0008006" key="5">
    <source>
        <dbReference type="Google" id="ProtNLM"/>
    </source>
</evidence>
<keyword evidence="4" id="KW-1185">Reference proteome</keyword>
<proteinExistence type="predicted"/>
<feature type="transmembrane region" description="Helical" evidence="2">
    <location>
        <begin position="60"/>
        <end position="84"/>
    </location>
</feature>
<feature type="transmembrane region" description="Helical" evidence="2">
    <location>
        <begin position="20"/>
        <end position="39"/>
    </location>
</feature>
<dbReference type="AlphaFoldDB" id="A0AAW2ZL45"/>
<feature type="compositionally biased region" description="Polar residues" evidence="1">
    <location>
        <begin position="311"/>
        <end position="320"/>
    </location>
</feature>
<feature type="compositionally biased region" description="Polar residues" evidence="1">
    <location>
        <begin position="350"/>
        <end position="359"/>
    </location>
</feature>
<protein>
    <recommendedName>
        <fullName evidence="5">G-protein coupled receptors family 1 profile domain-containing protein</fullName>
    </recommendedName>
</protein>
<evidence type="ECO:0000313" key="4">
    <source>
        <dbReference type="Proteomes" id="UP001431209"/>
    </source>
</evidence>
<accession>A0AAW2ZL45</accession>
<feature type="compositionally biased region" description="Low complexity" evidence="1">
    <location>
        <begin position="321"/>
        <end position="336"/>
    </location>
</feature>
<dbReference type="EMBL" id="JAOPGA020001558">
    <property type="protein sequence ID" value="KAL0489419.1"/>
    <property type="molecule type" value="Genomic_DNA"/>
</dbReference>
<keyword evidence="2" id="KW-1133">Transmembrane helix</keyword>
<sequence length="381" mass="42929">MLYTRSEDANAGNDNRTNVGLNLFSAIISSALGVYAIIIGRLEQTIGDQDKCPTLIIRRLLISIGIIDLIIGSSLILSNVTILFKKADNSLSDFIKSCDYVMTTLNINTCLRIIFNAASISLLISISVLTFTRNCKSQDDKFYLTLSTFIFVSWITSVICTALLFIIHMYLERNKQQAHLSNTNMSFRVTAPIDNDGGIIGYDNINSSRIIDSQSLQRNNKASHEADVVQSLKEMSLESSETILCPYRSQGCNWTTNNEMYVPNHIQNECAPSLKHTVIRFREENQKLTEENEELRRQLREQRGTDRPNVSIKTKANKINTTLTPSRLTPTLPSTPGKKTPKSDTKKRNFNSTQNATFSPRINLDKPIILSPTNNYENFRS</sequence>
<feature type="region of interest" description="Disordered" evidence="1">
    <location>
        <begin position="300"/>
        <end position="359"/>
    </location>
</feature>
<comment type="caution">
    <text evidence="3">The sequence shown here is derived from an EMBL/GenBank/DDBJ whole genome shotgun (WGS) entry which is preliminary data.</text>
</comment>
<organism evidence="3 4">
    <name type="scientific">Acrasis kona</name>
    <dbReference type="NCBI Taxonomy" id="1008807"/>
    <lineage>
        <taxon>Eukaryota</taxon>
        <taxon>Discoba</taxon>
        <taxon>Heterolobosea</taxon>
        <taxon>Tetramitia</taxon>
        <taxon>Eutetramitia</taxon>
        <taxon>Acrasidae</taxon>
        <taxon>Acrasis</taxon>
    </lineage>
</organism>
<evidence type="ECO:0000313" key="3">
    <source>
        <dbReference type="EMBL" id="KAL0489419.1"/>
    </source>
</evidence>
<keyword evidence="2" id="KW-0472">Membrane</keyword>
<keyword evidence="2" id="KW-0812">Transmembrane</keyword>
<feature type="transmembrane region" description="Helical" evidence="2">
    <location>
        <begin position="143"/>
        <end position="171"/>
    </location>
</feature>
<evidence type="ECO:0000256" key="2">
    <source>
        <dbReference type="SAM" id="Phobius"/>
    </source>
</evidence>
<evidence type="ECO:0000256" key="1">
    <source>
        <dbReference type="SAM" id="MobiDB-lite"/>
    </source>
</evidence>
<name>A0AAW2ZL45_9EUKA</name>